<dbReference type="AlphaFoldDB" id="A0A5A9NG83"/>
<comment type="caution">
    <text evidence="2">The sequence shown here is derived from an EMBL/GenBank/DDBJ whole genome shotgun (WGS) entry which is preliminary data.</text>
</comment>
<dbReference type="EMBL" id="SOYY01000018">
    <property type="protein sequence ID" value="KAA0708205.1"/>
    <property type="molecule type" value="Genomic_DNA"/>
</dbReference>
<evidence type="ECO:0000313" key="3">
    <source>
        <dbReference type="Proteomes" id="UP000324632"/>
    </source>
</evidence>
<evidence type="ECO:0000256" key="1">
    <source>
        <dbReference type="SAM" id="MobiDB-lite"/>
    </source>
</evidence>
<proteinExistence type="predicted"/>
<accession>A0A5A9NG83</accession>
<dbReference type="Proteomes" id="UP000324632">
    <property type="component" value="Chromosome 18"/>
</dbReference>
<feature type="region of interest" description="Disordered" evidence="1">
    <location>
        <begin position="99"/>
        <end position="126"/>
    </location>
</feature>
<gene>
    <name evidence="2" type="ORF">E1301_Tti019394</name>
</gene>
<protein>
    <submittedName>
        <fullName evidence="2">Uncharacterized protein</fullName>
    </submittedName>
</protein>
<feature type="region of interest" description="Disordered" evidence="1">
    <location>
        <begin position="258"/>
        <end position="279"/>
    </location>
</feature>
<reference evidence="2 3" key="1">
    <citation type="journal article" date="2019" name="Mol. Ecol. Resour.">
        <title>Chromosome-level genome assembly of Triplophysa tibetana, a fish adapted to the harsh high-altitude environment of the Tibetan Plateau.</title>
        <authorList>
            <person name="Yang X."/>
            <person name="Liu H."/>
            <person name="Ma Z."/>
            <person name="Zou Y."/>
            <person name="Zou M."/>
            <person name="Mao Y."/>
            <person name="Li X."/>
            <person name="Wang H."/>
            <person name="Chen T."/>
            <person name="Wang W."/>
            <person name="Yang R."/>
        </authorList>
    </citation>
    <scope>NUCLEOTIDE SEQUENCE [LARGE SCALE GENOMIC DNA]</scope>
    <source>
        <strain evidence="2">TTIB1903HZAU</strain>
        <tissue evidence="2">Muscle</tissue>
    </source>
</reference>
<feature type="compositionally biased region" description="Low complexity" evidence="1">
    <location>
        <begin position="262"/>
        <end position="274"/>
    </location>
</feature>
<sequence length="382" mass="41264">MSDVSPLFKEPFKCPSDLGSSFLPSLRSTSASVTYCRTGFRPQSTGHQRLVKNPPVIPHPPPLDGAQLSLDSETLALGFTLLKNAFNARVILKRGGLRQMSDPASGADGSKKSPTAELKRDGQRENTAVSFRRKAIAVSHPSFNAGGDASVPYRSLLFRDARQRAECSLGDLERPRNTTTAETKRPFKTTGLIYERGRETRAKLIVGNARAGQRYVQDILSLAPGPVESLGGPYDRFLWCSMVMSLIWAARPPHRRTRDIGSTSCARTTSTTTSVPAANGFQRGVHSGLRSNSSLEFGFSSLSKCGKPHEMLRCDAGLTLKSSPYLLMENTAETDGPVGLAALERAVSCSSPQQAAKFPILARTPCNVTPTPSVTILKLAPF</sequence>
<name>A0A5A9NG83_9TELE</name>
<organism evidence="2 3">
    <name type="scientific">Triplophysa tibetana</name>
    <dbReference type="NCBI Taxonomy" id="1572043"/>
    <lineage>
        <taxon>Eukaryota</taxon>
        <taxon>Metazoa</taxon>
        <taxon>Chordata</taxon>
        <taxon>Craniata</taxon>
        <taxon>Vertebrata</taxon>
        <taxon>Euteleostomi</taxon>
        <taxon>Actinopterygii</taxon>
        <taxon>Neopterygii</taxon>
        <taxon>Teleostei</taxon>
        <taxon>Ostariophysi</taxon>
        <taxon>Cypriniformes</taxon>
        <taxon>Nemacheilidae</taxon>
        <taxon>Triplophysa</taxon>
    </lineage>
</organism>
<evidence type="ECO:0000313" key="2">
    <source>
        <dbReference type="EMBL" id="KAA0708205.1"/>
    </source>
</evidence>
<keyword evidence="3" id="KW-1185">Reference proteome</keyword>